<evidence type="ECO:0000259" key="2">
    <source>
        <dbReference type="PROSITE" id="PS50003"/>
    </source>
</evidence>
<dbReference type="Gene3D" id="3.30.450.40">
    <property type="match status" value="1"/>
</dbReference>
<feature type="region of interest" description="Disordered" evidence="1">
    <location>
        <begin position="608"/>
        <end position="643"/>
    </location>
</feature>
<feature type="compositionally biased region" description="Pro residues" evidence="1">
    <location>
        <begin position="395"/>
        <end position="404"/>
    </location>
</feature>
<dbReference type="InterPro" id="IPR003018">
    <property type="entry name" value="GAF"/>
</dbReference>
<evidence type="ECO:0000256" key="1">
    <source>
        <dbReference type="SAM" id="MobiDB-lite"/>
    </source>
</evidence>
<dbReference type="InterPro" id="IPR029016">
    <property type="entry name" value="GAF-like_dom_sf"/>
</dbReference>
<dbReference type="InterPro" id="IPR011993">
    <property type="entry name" value="PH-like_dom_sf"/>
</dbReference>
<dbReference type="InterPro" id="IPR032710">
    <property type="entry name" value="NTF2-like_dom_sf"/>
</dbReference>
<feature type="compositionally biased region" description="Low complexity" evidence="1">
    <location>
        <begin position="380"/>
        <end position="391"/>
    </location>
</feature>
<dbReference type="PROSITE" id="PS50003">
    <property type="entry name" value="PH_DOMAIN"/>
    <property type="match status" value="1"/>
</dbReference>
<evidence type="ECO:0000313" key="4">
    <source>
        <dbReference type="Proteomes" id="UP000030745"/>
    </source>
</evidence>
<accession>A0A067BYS8</accession>
<dbReference type="SUPFAM" id="SSF50729">
    <property type="entry name" value="PH domain-like"/>
    <property type="match status" value="1"/>
</dbReference>
<reference evidence="3 4" key="1">
    <citation type="journal article" date="2013" name="PLoS Genet.">
        <title>Distinctive expansion of potential virulence genes in the genome of the oomycete fish pathogen Saprolegnia parasitica.</title>
        <authorList>
            <person name="Jiang R.H."/>
            <person name="de Bruijn I."/>
            <person name="Haas B.J."/>
            <person name="Belmonte R."/>
            <person name="Lobach L."/>
            <person name="Christie J."/>
            <person name="van den Ackerveken G."/>
            <person name="Bottin A."/>
            <person name="Bulone V."/>
            <person name="Diaz-Moreno S.M."/>
            <person name="Dumas B."/>
            <person name="Fan L."/>
            <person name="Gaulin E."/>
            <person name="Govers F."/>
            <person name="Grenville-Briggs L.J."/>
            <person name="Horner N.R."/>
            <person name="Levin J.Z."/>
            <person name="Mammella M."/>
            <person name="Meijer H.J."/>
            <person name="Morris P."/>
            <person name="Nusbaum C."/>
            <person name="Oome S."/>
            <person name="Phillips A.J."/>
            <person name="van Rooyen D."/>
            <person name="Rzeszutek E."/>
            <person name="Saraiva M."/>
            <person name="Secombes C.J."/>
            <person name="Seidl M.F."/>
            <person name="Snel B."/>
            <person name="Stassen J.H."/>
            <person name="Sykes S."/>
            <person name="Tripathy S."/>
            <person name="van den Berg H."/>
            <person name="Vega-Arreguin J.C."/>
            <person name="Wawra S."/>
            <person name="Young S.K."/>
            <person name="Zeng Q."/>
            <person name="Dieguez-Uribeondo J."/>
            <person name="Russ C."/>
            <person name="Tyler B.M."/>
            <person name="van West P."/>
        </authorList>
    </citation>
    <scope>NUCLEOTIDE SEQUENCE [LARGE SCALE GENOMIC DNA]</scope>
    <source>
        <strain evidence="3 4">CBS 223.65</strain>
    </source>
</reference>
<dbReference type="OrthoDB" id="303614at2759"/>
<dbReference type="KEGG" id="spar:SPRG_11537"/>
<keyword evidence="4" id="KW-1185">Reference proteome</keyword>
<dbReference type="GeneID" id="24133566"/>
<dbReference type="PANTHER" id="PTHR43102:SF2">
    <property type="entry name" value="GAF DOMAIN-CONTAINING PROTEIN"/>
    <property type="match status" value="1"/>
</dbReference>
<dbReference type="PANTHER" id="PTHR43102">
    <property type="entry name" value="SLR1143 PROTEIN"/>
    <property type="match status" value="1"/>
</dbReference>
<organism evidence="3 4">
    <name type="scientific">Saprolegnia parasitica (strain CBS 223.65)</name>
    <dbReference type="NCBI Taxonomy" id="695850"/>
    <lineage>
        <taxon>Eukaryota</taxon>
        <taxon>Sar</taxon>
        <taxon>Stramenopiles</taxon>
        <taxon>Oomycota</taxon>
        <taxon>Saprolegniomycetes</taxon>
        <taxon>Saprolegniales</taxon>
        <taxon>Saprolegniaceae</taxon>
        <taxon>Saprolegnia</taxon>
    </lineage>
</organism>
<dbReference type="Proteomes" id="UP000030745">
    <property type="component" value="Unassembled WGS sequence"/>
</dbReference>
<feature type="domain" description="PH" evidence="2">
    <location>
        <begin position="31"/>
        <end position="137"/>
    </location>
</feature>
<dbReference type="AlphaFoldDB" id="A0A067BYS8"/>
<evidence type="ECO:0000313" key="3">
    <source>
        <dbReference type="EMBL" id="KDO23443.1"/>
    </source>
</evidence>
<dbReference type="InterPro" id="IPR001849">
    <property type="entry name" value="PH_domain"/>
</dbReference>
<feature type="region of interest" description="Disordered" evidence="1">
    <location>
        <begin position="358"/>
        <end position="433"/>
    </location>
</feature>
<gene>
    <name evidence="3" type="ORF">SPRG_11537</name>
</gene>
<dbReference type="RefSeq" id="XP_012205929.1">
    <property type="nucleotide sequence ID" value="XM_012350539.1"/>
</dbReference>
<dbReference type="Pfam" id="PF01590">
    <property type="entry name" value="GAF"/>
    <property type="match status" value="1"/>
</dbReference>
<sequence>MAASEACATIGSLDHETTTTASVDTPAVAVTTRWEGYLQKRSDWLKQWEAYYFVLHGCALYCYLSADEAKRQPENSKIKHGAFSFTSHVVLQHVVSIHSHGAFDFILETSSGKPLYLRAKSQAMKAVWIAMASQGIYDTRIDSRGRVAPVDVTIRPATLRDAYVAFAYVQSSLSALEDEAREKVLELKIPPRQVVRPTTTIALAVAAPSIDRAVMRLISVCHRSLALRTNYRVVVPFQGAYSGHHGLLEFLTKLTKAAKLLTFAVHSLEIVESSSKQIVVVAKGHESMQVRATGKVLRQDFLHKLYMLPNDGRILRWEVHGDTDASALAFKGLGSSSGQHPVQRDSLSTIKLDHLPSFETRPSWQPPADALSPDDVAHIPTPHARPSTTRRSPPPRRQSPPPVPVRLCSPTAGNVPSPRRRHEAGHGCITSNSPLEAPLNFKRGHPWPDPPLRPPHEHDMRAAIATELDLCRRRDDLDLYVTLACKSLRCAMGTVCIFGAQGGYFVAKHGVQRDLLSWDVLLEAHVSSQRPLIVLDATRDVRFAANPIVVDRSVQFFVGVPLLSSEHVLLGVLSVLDHTPRTSLRDADVTALVQIAQTIMNRIQDASATSDLRQSAPAYSARPKKQPIRRSYQQQKEVDLDID</sequence>
<dbReference type="Pfam" id="PF00169">
    <property type="entry name" value="PH"/>
    <property type="match status" value="1"/>
</dbReference>
<dbReference type="SUPFAM" id="SSF54427">
    <property type="entry name" value="NTF2-like"/>
    <property type="match status" value="1"/>
</dbReference>
<dbReference type="SUPFAM" id="SSF55781">
    <property type="entry name" value="GAF domain-like"/>
    <property type="match status" value="1"/>
</dbReference>
<dbReference type="EMBL" id="KK583254">
    <property type="protein sequence ID" value="KDO23443.1"/>
    <property type="molecule type" value="Genomic_DNA"/>
</dbReference>
<dbReference type="Gene3D" id="2.30.29.30">
    <property type="entry name" value="Pleckstrin-homology domain (PH domain)/Phosphotyrosine-binding domain (PTB)"/>
    <property type="match status" value="1"/>
</dbReference>
<dbReference type="OMA" id="KGHESMQ"/>
<dbReference type="CDD" id="cd00821">
    <property type="entry name" value="PH"/>
    <property type="match status" value="1"/>
</dbReference>
<name>A0A067BYS8_SAPPC</name>
<dbReference type="Gene3D" id="3.10.450.50">
    <property type="match status" value="1"/>
</dbReference>
<dbReference type="VEuPathDB" id="FungiDB:SPRG_11537"/>
<proteinExistence type="predicted"/>
<protein>
    <recommendedName>
        <fullName evidence="2">PH domain-containing protein</fullName>
    </recommendedName>
</protein>